<dbReference type="SMART" id="SM00421">
    <property type="entry name" value="HTH_LUXR"/>
    <property type="match status" value="1"/>
</dbReference>
<reference evidence="5" key="1">
    <citation type="journal article" date="2020" name="mSystems">
        <title>Genome- and Community-Level Interaction Insights into Carbon Utilization and Element Cycling Functions of Hydrothermarchaeota in Hydrothermal Sediment.</title>
        <authorList>
            <person name="Zhou Z."/>
            <person name="Liu Y."/>
            <person name="Xu W."/>
            <person name="Pan J."/>
            <person name="Luo Z.H."/>
            <person name="Li M."/>
        </authorList>
    </citation>
    <scope>NUCLEOTIDE SEQUENCE [LARGE SCALE GENOMIC DNA]</scope>
    <source>
        <strain evidence="5">HyVt-346</strain>
    </source>
</reference>
<sequence length="222" mass="24736">MFLGCTKELAGILQSIEQLKLALKERTFDLSLFQEVMSFAEAEGLYLALISKSGYEIKSELAVSFNEVTKQQLLAHFITQKTTNISVLKHFCKCQNPLADVSLYNLDNPDSGFLSLISFNNKRSNRTAPASYLIELILPYIHKAHVARFCAESSDLCPLSTLTCREKEVFDWIASGKTNVEIGLILGISPFTVKNHVAKILEKLNAPNRSAAMALRKNSYAL</sequence>
<keyword evidence="2" id="KW-0238">DNA-binding</keyword>
<dbReference type="RefSeq" id="WP_304184429.1">
    <property type="nucleotide sequence ID" value="NZ_DRGM01000184.1"/>
</dbReference>
<dbReference type="PRINTS" id="PR00038">
    <property type="entry name" value="HTHLUXR"/>
</dbReference>
<dbReference type="AlphaFoldDB" id="A0A7V1D1S9"/>
<dbReference type="SUPFAM" id="SSF46894">
    <property type="entry name" value="C-terminal effector domain of the bipartite response regulators"/>
    <property type="match status" value="1"/>
</dbReference>
<gene>
    <name evidence="5" type="ORF">ENH88_18250</name>
</gene>
<dbReference type="Pfam" id="PF00196">
    <property type="entry name" value="GerE"/>
    <property type="match status" value="1"/>
</dbReference>
<organism evidence="5">
    <name type="scientific">Pseudoalteromonas prydzensis</name>
    <dbReference type="NCBI Taxonomy" id="182141"/>
    <lineage>
        <taxon>Bacteria</taxon>
        <taxon>Pseudomonadati</taxon>
        <taxon>Pseudomonadota</taxon>
        <taxon>Gammaproteobacteria</taxon>
        <taxon>Alteromonadales</taxon>
        <taxon>Pseudoalteromonadaceae</taxon>
        <taxon>Pseudoalteromonas</taxon>
    </lineage>
</organism>
<dbReference type="Gene3D" id="1.10.10.10">
    <property type="entry name" value="Winged helix-like DNA-binding domain superfamily/Winged helix DNA-binding domain"/>
    <property type="match status" value="1"/>
</dbReference>
<accession>A0A7V1D1S9</accession>
<dbReference type="GO" id="GO:0003677">
    <property type="term" value="F:DNA binding"/>
    <property type="evidence" value="ECO:0007669"/>
    <property type="project" value="UniProtKB-KW"/>
</dbReference>
<evidence type="ECO:0000256" key="3">
    <source>
        <dbReference type="ARBA" id="ARBA00023163"/>
    </source>
</evidence>
<dbReference type="PROSITE" id="PS50043">
    <property type="entry name" value="HTH_LUXR_2"/>
    <property type="match status" value="1"/>
</dbReference>
<comment type="caution">
    <text evidence="5">The sequence shown here is derived from an EMBL/GenBank/DDBJ whole genome shotgun (WGS) entry which is preliminary data.</text>
</comment>
<dbReference type="Proteomes" id="UP000886188">
    <property type="component" value="Unassembled WGS sequence"/>
</dbReference>
<dbReference type="PANTHER" id="PTHR44688">
    <property type="entry name" value="DNA-BINDING TRANSCRIPTIONAL ACTIVATOR DEVR_DOSR"/>
    <property type="match status" value="1"/>
</dbReference>
<evidence type="ECO:0000313" key="5">
    <source>
        <dbReference type="EMBL" id="HEA18343.1"/>
    </source>
</evidence>
<dbReference type="InterPro" id="IPR036388">
    <property type="entry name" value="WH-like_DNA-bd_sf"/>
</dbReference>
<evidence type="ECO:0000256" key="1">
    <source>
        <dbReference type="ARBA" id="ARBA00023015"/>
    </source>
</evidence>
<evidence type="ECO:0000259" key="4">
    <source>
        <dbReference type="PROSITE" id="PS50043"/>
    </source>
</evidence>
<dbReference type="EMBL" id="DRGM01000184">
    <property type="protein sequence ID" value="HEA18343.1"/>
    <property type="molecule type" value="Genomic_DNA"/>
</dbReference>
<feature type="domain" description="HTH luxR-type" evidence="4">
    <location>
        <begin position="155"/>
        <end position="220"/>
    </location>
</feature>
<dbReference type="GO" id="GO:0006355">
    <property type="term" value="P:regulation of DNA-templated transcription"/>
    <property type="evidence" value="ECO:0007669"/>
    <property type="project" value="InterPro"/>
</dbReference>
<dbReference type="InterPro" id="IPR000792">
    <property type="entry name" value="Tscrpt_reg_LuxR_C"/>
</dbReference>
<name>A0A7V1D1S9_9GAMM</name>
<keyword evidence="1" id="KW-0805">Transcription regulation</keyword>
<dbReference type="CDD" id="cd06170">
    <property type="entry name" value="LuxR_C_like"/>
    <property type="match status" value="1"/>
</dbReference>
<evidence type="ECO:0000256" key="2">
    <source>
        <dbReference type="ARBA" id="ARBA00023125"/>
    </source>
</evidence>
<protein>
    <recommendedName>
        <fullName evidence="4">HTH luxR-type domain-containing protein</fullName>
    </recommendedName>
</protein>
<dbReference type="PANTHER" id="PTHR44688:SF16">
    <property type="entry name" value="DNA-BINDING TRANSCRIPTIONAL ACTIVATOR DEVR_DOSR"/>
    <property type="match status" value="1"/>
</dbReference>
<dbReference type="InterPro" id="IPR016032">
    <property type="entry name" value="Sig_transdc_resp-reg_C-effctor"/>
</dbReference>
<proteinExistence type="predicted"/>
<keyword evidence="3" id="KW-0804">Transcription</keyword>